<comment type="caution">
    <text evidence="1">The sequence shown here is derived from an EMBL/GenBank/DDBJ whole genome shotgun (WGS) entry which is preliminary data.</text>
</comment>
<sequence>MDKFIRFEEYDTPYGGKDCVHCGSGGNNQVRSAKIASNIRTSAVSVFILYSIFSNISNKHSTTPAVTN</sequence>
<dbReference type="AlphaFoldDB" id="A0A8J2L971"/>
<evidence type="ECO:0000313" key="2">
    <source>
        <dbReference type="Proteomes" id="UP000708208"/>
    </source>
</evidence>
<dbReference type="EMBL" id="CAJVCH010557346">
    <property type="protein sequence ID" value="CAG7830732.1"/>
    <property type="molecule type" value="Genomic_DNA"/>
</dbReference>
<gene>
    <name evidence="1" type="ORF">AFUS01_LOCUS40518</name>
</gene>
<dbReference type="Proteomes" id="UP000708208">
    <property type="component" value="Unassembled WGS sequence"/>
</dbReference>
<reference evidence="1" key="1">
    <citation type="submission" date="2021-06" db="EMBL/GenBank/DDBJ databases">
        <authorList>
            <person name="Hodson N. C."/>
            <person name="Mongue J. A."/>
            <person name="Jaron S. K."/>
        </authorList>
    </citation>
    <scope>NUCLEOTIDE SEQUENCE</scope>
</reference>
<organism evidence="1 2">
    <name type="scientific">Allacma fusca</name>
    <dbReference type="NCBI Taxonomy" id="39272"/>
    <lineage>
        <taxon>Eukaryota</taxon>
        <taxon>Metazoa</taxon>
        <taxon>Ecdysozoa</taxon>
        <taxon>Arthropoda</taxon>
        <taxon>Hexapoda</taxon>
        <taxon>Collembola</taxon>
        <taxon>Symphypleona</taxon>
        <taxon>Sminthuridae</taxon>
        <taxon>Allacma</taxon>
    </lineage>
</organism>
<keyword evidence="2" id="KW-1185">Reference proteome</keyword>
<name>A0A8J2L971_9HEXA</name>
<protein>
    <submittedName>
        <fullName evidence="1">Uncharacterized protein</fullName>
    </submittedName>
</protein>
<proteinExistence type="predicted"/>
<accession>A0A8J2L971</accession>
<evidence type="ECO:0000313" key="1">
    <source>
        <dbReference type="EMBL" id="CAG7830732.1"/>
    </source>
</evidence>